<dbReference type="SUPFAM" id="SSF50370">
    <property type="entry name" value="Ricin B-like lectins"/>
    <property type="match status" value="1"/>
</dbReference>
<evidence type="ECO:0000313" key="1">
    <source>
        <dbReference type="EMBL" id="CAE6391058.1"/>
    </source>
</evidence>
<evidence type="ECO:0000313" key="2">
    <source>
        <dbReference type="Proteomes" id="UP000663846"/>
    </source>
</evidence>
<dbReference type="EMBL" id="CAJMWS010000284">
    <property type="protein sequence ID" value="CAE6391058.1"/>
    <property type="molecule type" value="Genomic_DNA"/>
</dbReference>
<accession>A0A8H2WJ20</accession>
<gene>
    <name evidence="1" type="ORF">RDB_LOCUS43850</name>
</gene>
<name>A0A8H2WJ20_9AGAM</name>
<dbReference type="Proteomes" id="UP000663846">
    <property type="component" value="Unassembled WGS sequence"/>
</dbReference>
<proteinExistence type="predicted"/>
<dbReference type="Gene3D" id="2.80.10.50">
    <property type="match status" value="1"/>
</dbReference>
<sequence length="239" mass="27490">MSLSPGTYTVYDTDSGRVLAYYFGPNRIGTWEHNHTENQKWRIKRYPGSPGYAIQNIMKTQKYLPDRMSGPYTIGVDECDAGIFELEHQFQDFYLIKLIGKSIYLDYPYLELDDRYTPVSFAEKSTFKGCFWRFEKISDDTGSALKRRPNDFASISSVPQPKTTVPQSSGSLYVDDAHLYTDMLFNMPRTPFTRDQRVAVLDWARKLGASNVPTIESFDECERRLGAPLRNTNNPGRNE</sequence>
<comment type="caution">
    <text evidence="1">The sequence shown here is derived from an EMBL/GenBank/DDBJ whole genome shotgun (WGS) entry which is preliminary data.</text>
</comment>
<dbReference type="InterPro" id="IPR035992">
    <property type="entry name" value="Ricin_B-like_lectins"/>
</dbReference>
<protein>
    <submittedName>
        <fullName evidence="1">Uncharacterized protein</fullName>
    </submittedName>
</protein>
<dbReference type="AlphaFoldDB" id="A0A8H2WJ20"/>
<reference evidence="1" key="1">
    <citation type="submission" date="2021-01" db="EMBL/GenBank/DDBJ databases">
        <authorList>
            <person name="Kaushik A."/>
        </authorList>
    </citation>
    <scope>NUCLEOTIDE SEQUENCE</scope>
    <source>
        <strain evidence="1">AG1-1C</strain>
    </source>
</reference>
<organism evidence="1 2">
    <name type="scientific">Rhizoctonia solani</name>
    <dbReference type="NCBI Taxonomy" id="456999"/>
    <lineage>
        <taxon>Eukaryota</taxon>
        <taxon>Fungi</taxon>
        <taxon>Dikarya</taxon>
        <taxon>Basidiomycota</taxon>
        <taxon>Agaricomycotina</taxon>
        <taxon>Agaricomycetes</taxon>
        <taxon>Cantharellales</taxon>
        <taxon>Ceratobasidiaceae</taxon>
        <taxon>Rhizoctonia</taxon>
    </lineage>
</organism>